<organism evidence="2 3">
    <name type="scientific">[Empedobacter] haloabium</name>
    <dbReference type="NCBI Taxonomy" id="592317"/>
    <lineage>
        <taxon>Bacteria</taxon>
        <taxon>Pseudomonadati</taxon>
        <taxon>Pseudomonadota</taxon>
        <taxon>Betaproteobacteria</taxon>
        <taxon>Burkholderiales</taxon>
        <taxon>Oxalobacteraceae</taxon>
        <taxon>Telluria group</taxon>
        <taxon>Telluria group incertae sedis</taxon>
    </lineage>
</organism>
<keyword evidence="1" id="KW-1133">Transmembrane helix</keyword>
<proteinExistence type="predicted"/>
<keyword evidence="3" id="KW-1185">Reference proteome</keyword>
<sequence>MDRHALCYLRWLGATMLAAGMAVALLVLLIDPYGLYGWVDVAGFNRVKAPLARYQYEIKLARALRLGPQVILVGNSRVEAGFDPDGPALRGANAVNLGIAGTGTPTAIGQLRYLAAHGIRPRRVIAGLDVVDALTSQPVPPARAPVLRIPWPGRLWRLDALLSAASLRDALWTVALQRDGDGAMATLRGFNPLRQYGSAARLEGYAALFRQRAQENAPKLAARAGGGLDVAAVRAEVRALLDAAARDNPAVRIDLLIYPYHAQLLAMFEAAGLWQRFEAWKALLREEVAAARLRHPGARIALADFGVYDRWQCEPIPAAGSDATTKWYWEAGHFKAALGEVLLARLDDPGGGASDAAGRAACMADQPGLFSDAARLVARARD</sequence>
<gene>
    <name evidence="2" type="ORF">E7V67_022005</name>
</gene>
<dbReference type="EMBL" id="CP136508">
    <property type="protein sequence ID" value="WUR12350.1"/>
    <property type="molecule type" value="Genomic_DNA"/>
</dbReference>
<keyword evidence="1" id="KW-0472">Membrane</keyword>
<name>A0ABZ1UHZ4_9BURK</name>
<evidence type="ECO:0000256" key="1">
    <source>
        <dbReference type="SAM" id="Phobius"/>
    </source>
</evidence>
<feature type="transmembrane region" description="Helical" evidence="1">
    <location>
        <begin position="7"/>
        <end position="30"/>
    </location>
</feature>
<protein>
    <recommendedName>
        <fullName evidence="4">SGNH/GDSL hydrolase family protein</fullName>
    </recommendedName>
</protein>
<reference evidence="2 3" key="1">
    <citation type="journal article" date="2019" name="Int. J. Syst. Evol. Microbiol.">
        <title>The Draft Whole-Genome Sequence of the Antibiotic Producer Empedobacter haloabium ATCC 31962 Provides Indications for Its Taxonomic Reclassification.</title>
        <authorList>
            <person name="Miess H."/>
            <person name="Arlt P."/>
            <person name="Apel A.K."/>
            <person name="Weber T."/>
            <person name="Nieselt K."/>
            <person name="Hanssen F."/>
            <person name="Czemmel S."/>
            <person name="Nahnsen S."/>
            <person name="Gross H."/>
        </authorList>
    </citation>
    <scope>NUCLEOTIDE SEQUENCE [LARGE SCALE GENOMIC DNA]</scope>
    <source>
        <strain evidence="2 3">ATCC 31962</strain>
    </source>
</reference>
<evidence type="ECO:0000313" key="2">
    <source>
        <dbReference type="EMBL" id="WUR12350.1"/>
    </source>
</evidence>
<evidence type="ECO:0000313" key="3">
    <source>
        <dbReference type="Proteomes" id="UP000321323"/>
    </source>
</evidence>
<dbReference type="Proteomes" id="UP000321323">
    <property type="component" value="Chromosome"/>
</dbReference>
<keyword evidence="1" id="KW-0812">Transmembrane</keyword>
<accession>A0ABZ1UHZ4</accession>
<evidence type="ECO:0008006" key="4">
    <source>
        <dbReference type="Google" id="ProtNLM"/>
    </source>
</evidence>